<dbReference type="GO" id="GO:0006505">
    <property type="term" value="P:GPI anchor metabolic process"/>
    <property type="evidence" value="ECO:0007669"/>
    <property type="project" value="TreeGrafter"/>
</dbReference>
<keyword evidence="8 10" id="KW-1133">Transmembrane helix</keyword>
<evidence type="ECO:0000259" key="11">
    <source>
        <dbReference type="Pfam" id="PF07819"/>
    </source>
</evidence>
<gene>
    <name evidence="12" type="ORF">SSS_1349</name>
</gene>
<sequence length="686" mass="80054">MFSLPGFLYTCIFGLTLVGFLDLFIKSPNRCAMTYMYQRPQYVLIDSSNKMKRMFPNYNIYAYGEGQYAETLRLREFNGNPILFVPGNGGSYKQVRSLASTALIMANQRFSHLNYFALDFNEELSAFIGDKLISQTRYLFYAIKEILGLYEHVPDIRIILIGHSIGGVLIQTLLTKRYFGPYLDKIALVLSLATPHSYPAIIYDWKSFDYHRQNHIQFQLARANQLDSLNIVSIGGSFNDHIIRPDLIELNTNHYFDRSISTTAIPDVWISTDHLCIVWCNQLVIKLNQMFFDLTEPESLVFKQSSDERQKIIDFHLVNKYLAGEYPRYLIPTRINFSGPIEWKELEERFTRIHFPKQVIRQINYLIRLNPKESIVVCIEGRLQFDMITACSIHQSSIDHYNNKECDQIYSTNLINQMRSVPNSNVKLEQNIGYFSADELLNSNYTHLIIHLRSSQSPYTIIVDRFTTILRHRTINLPNFFETLFGLFESKLIFSKLISQQQLFFRLSLYNFDFIWNSFWATILTTSCYHSNSSFSGFLYIDYHQNQPKMNEFQWPLKPIKGNKLEFKLTRHKTSKRGNFFHKDQTVDEKIDLMLFLEPNCGFDFLIKFSLINAISQLLRHYFSLLIPMISSTLILLLAYNFRMSVIKKTQSLLSQGDIETVSKSIIILTKPALNRITSRVDPSSF</sequence>
<name>A0A834R1X8_SARSC</name>
<dbReference type="Pfam" id="PF07819">
    <property type="entry name" value="PGAP1"/>
    <property type="match status" value="1"/>
</dbReference>
<comment type="similarity">
    <text evidence="2 10">Belongs to the GPI inositol-deacylase family.</text>
</comment>
<evidence type="ECO:0000256" key="9">
    <source>
        <dbReference type="ARBA" id="ARBA00023136"/>
    </source>
</evidence>
<dbReference type="EnsemblMetazoa" id="SSS_1349s_mrna">
    <property type="protein sequence ID" value="KAF7488792.1"/>
    <property type="gene ID" value="SSS_1349"/>
</dbReference>
<comment type="function">
    <text evidence="10">Involved in inositol deacylation of GPI-anchored proteins which plays important roles in the quality control and ER-associated degradation of GPI-anchored proteins.</text>
</comment>
<dbReference type="GO" id="GO:0005789">
    <property type="term" value="C:endoplasmic reticulum membrane"/>
    <property type="evidence" value="ECO:0007669"/>
    <property type="project" value="UniProtKB-SubCell"/>
</dbReference>
<evidence type="ECO:0000313" key="14">
    <source>
        <dbReference type="Proteomes" id="UP000070412"/>
    </source>
</evidence>
<keyword evidence="3 10" id="KW-0813">Transport</keyword>
<feature type="transmembrane region" description="Helical" evidence="10">
    <location>
        <begin position="7"/>
        <end position="25"/>
    </location>
</feature>
<feature type="domain" description="GPI inositol-deacylase PGAP1-like alpha/beta" evidence="11">
    <location>
        <begin position="77"/>
        <end position="293"/>
    </location>
</feature>
<evidence type="ECO:0000313" key="12">
    <source>
        <dbReference type="EMBL" id="KAF7488792.1"/>
    </source>
</evidence>
<dbReference type="GO" id="GO:0006888">
    <property type="term" value="P:endoplasmic reticulum to Golgi vesicle-mediated transport"/>
    <property type="evidence" value="ECO:0007669"/>
    <property type="project" value="TreeGrafter"/>
</dbReference>
<accession>A0A834R1X8</accession>
<comment type="subcellular location">
    <subcellularLocation>
        <location evidence="1">Endoplasmic reticulum membrane</location>
        <topology evidence="1">Multi-pass membrane protein</topology>
    </subcellularLocation>
</comment>
<evidence type="ECO:0000256" key="8">
    <source>
        <dbReference type="ARBA" id="ARBA00022989"/>
    </source>
</evidence>
<reference evidence="13" key="3">
    <citation type="submission" date="2022-06" db="UniProtKB">
        <authorList>
            <consortium name="EnsemblMetazoa"/>
        </authorList>
    </citation>
    <scope>IDENTIFICATION</scope>
</reference>
<dbReference type="OrthoDB" id="348976at2759"/>
<evidence type="ECO:0000256" key="6">
    <source>
        <dbReference type="ARBA" id="ARBA00022824"/>
    </source>
</evidence>
<keyword evidence="7 10" id="KW-0653">Protein transport</keyword>
<evidence type="ECO:0000256" key="2">
    <source>
        <dbReference type="ARBA" id="ARBA00006931"/>
    </source>
</evidence>
<dbReference type="EMBL" id="WVUK01000065">
    <property type="protein sequence ID" value="KAF7488792.1"/>
    <property type="molecule type" value="Genomic_DNA"/>
</dbReference>
<dbReference type="GO" id="GO:0050185">
    <property type="term" value="F:phosphatidylinositol deacylase activity"/>
    <property type="evidence" value="ECO:0007669"/>
    <property type="project" value="TreeGrafter"/>
</dbReference>
<dbReference type="GO" id="GO:0015031">
    <property type="term" value="P:protein transport"/>
    <property type="evidence" value="ECO:0007669"/>
    <property type="project" value="UniProtKB-KW"/>
</dbReference>
<dbReference type="EC" id="3.1.-.-" evidence="10"/>
<dbReference type="AlphaFoldDB" id="A0A834R1X8"/>
<organism evidence="12">
    <name type="scientific">Sarcoptes scabiei</name>
    <name type="common">Itch mite</name>
    <name type="synonym">Acarus scabiei</name>
    <dbReference type="NCBI Taxonomy" id="52283"/>
    <lineage>
        <taxon>Eukaryota</taxon>
        <taxon>Metazoa</taxon>
        <taxon>Ecdysozoa</taxon>
        <taxon>Arthropoda</taxon>
        <taxon>Chelicerata</taxon>
        <taxon>Arachnida</taxon>
        <taxon>Acari</taxon>
        <taxon>Acariformes</taxon>
        <taxon>Sarcoptiformes</taxon>
        <taxon>Astigmata</taxon>
        <taxon>Psoroptidia</taxon>
        <taxon>Sarcoptoidea</taxon>
        <taxon>Sarcoptidae</taxon>
        <taxon>Sarcoptinae</taxon>
        <taxon>Sarcoptes</taxon>
    </lineage>
</organism>
<dbReference type="InterPro" id="IPR012908">
    <property type="entry name" value="PGAP1-ab_dom-like"/>
</dbReference>
<keyword evidence="9 10" id="KW-0472">Membrane</keyword>
<evidence type="ECO:0000256" key="7">
    <source>
        <dbReference type="ARBA" id="ARBA00022927"/>
    </source>
</evidence>
<feature type="transmembrane region" description="Helical" evidence="10">
    <location>
        <begin position="622"/>
        <end position="642"/>
    </location>
</feature>
<keyword evidence="4 10" id="KW-0812">Transmembrane</keyword>
<evidence type="ECO:0000256" key="4">
    <source>
        <dbReference type="ARBA" id="ARBA00022692"/>
    </source>
</evidence>
<keyword evidence="5 10" id="KW-0378">Hydrolase</keyword>
<evidence type="ECO:0000313" key="13">
    <source>
        <dbReference type="EnsemblMetazoa" id="KAF7488792.1"/>
    </source>
</evidence>
<reference evidence="14" key="1">
    <citation type="journal article" date="2020" name="PLoS Negl. Trop. Dis.">
        <title>High-quality nuclear genome for Sarcoptes scabiei-A critical resource for a neglected parasite.</title>
        <authorList>
            <person name="Korhonen P.K."/>
            <person name="Gasser R.B."/>
            <person name="Ma G."/>
            <person name="Wang T."/>
            <person name="Stroehlein A.J."/>
            <person name="Young N.D."/>
            <person name="Ang C.S."/>
            <person name="Fernando D.D."/>
            <person name="Lu H.C."/>
            <person name="Taylor S."/>
            <person name="Reynolds S.L."/>
            <person name="Mofiz E."/>
            <person name="Najaraj S.H."/>
            <person name="Gowda H."/>
            <person name="Madugundu A."/>
            <person name="Renuse S."/>
            <person name="Holt D."/>
            <person name="Pandey A."/>
            <person name="Papenfuss A.T."/>
            <person name="Fischer K."/>
        </authorList>
    </citation>
    <scope>NUCLEOTIDE SEQUENCE [LARGE SCALE GENOMIC DNA]</scope>
</reference>
<evidence type="ECO:0000256" key="5">
    <source>
        <dbReference type="ARBA" id="ARBA00022801"/>
    </source>
</evidence>
<dbReference type="PANTHER" id="PTHR15495">
    <property type="entry name" value="NEGATIVE REGULATOR OF VESICLE FORMATION-RELATED"/>
    <property type="match status" value="1"/>
</dbReference>
<evidence type="ECO:0000256" key="3">
    <source>
        <dbReference type="ARBA" id="ARBA00022448"/>
    </source>
</evidence>
<protein>
    <recommendedName>
        <fullName evidence="10">GPI inositol-deacylase</fullName>
        <ecNumber evidence="10">3.1.-.-</ecNumber>
    </recommendedName>
</protein>
<dbReference type="Proteomes" id="UP000070412">
    <property type="component" value="Unassembled WGS sequence"/>
</dbReference>
<dbReference type="Gene3D" id="3.40.50.1820">
    <property type="entry name" value="alpha/beta hydrolase"/>
    <property type="match status" value="1"/>
</dbReference>
<comment type="caution">
    <text evidence="10">Lacks conserved residue(s) required for the propagation of feature annotation.</text>
</comment>
<dbReference type="InterPro" id="IPR039529">
    <property type="entry name" value="PGAP1/BST1"/>
</dbReference>
<keyword evidence="14" id="KW-1185">Reference proteome</keyword>
<proteinExistence type="inferred from homology"/>
<evidence type="ECO:0000256" key="1">
    <source>
        <dbReference type="ARBA" id="ARBA00004477"/>
    </source>
</evidence>
<dbReference type="InterPro" id="IPR029058">
    <property type="entry name" value="AB_hydrolase_fold"/>
</dbReference>
<dbReference type="SUPFAM" id="SSF53474">
    <property type="entry name" value="alpha/beta-Hydrolases"/>
    <property type="match status" value="1"/>
</dbReference>
<evidence type="ECO:0000256" key="10">
    <source>
        <dbReference type="RuleBase" id="RU365011"/>
    </source>
</evidence>
<dbReference type="Pfam" id="PF24660">
    <property type="entry name" value="PGAP1_3rd"/>
    <property type="match status" value="1"/>
</dbReference>
<keyword evidence="6 10" id="KW-0256">Endoplasmic reticulum</keyword>
<reference evidence="12" key="2">
    <citation type="submission" date="2020-01" db="EMBL/GenBank/DDBJ databases">
        <authorList>
            <person name="Korhonen P.K.K."/>
            <person name="Guangxu M.G."/>
            <person name="Wang T.W."/>
            <person name="Stroehlein A.J.S."/>
            <person name="Young N.D."/>
            <person name="Ang C.-S.A."/>
            <person name="Fernando D.W.F."/>
            <person name="Lu H.L."/>
            <person name="Taylor S.T."/>
            <person name="Ehtesham M.E.M."/>
            <person name="Najaraj S.H.N."/>
            <person name="Harsha G.H.G."/>
            <person name="Madugundu A.M."/>
            <person name="Renuse S.R."/>
            <person name="Holt D.H."/>
            <person name="Pandey A.P."/>
            <person name="Papenfuss A.P."/>
            <person name="Gasser R.B.G."/>
            <person name="Fischer K.F."/>
        </authorList>
    </citation>
    <scope>NUCLEOTIDE SEQUENCE</scope>
    <source>
        <strain evidence="12">SSS_KF_BRIS2020</strain>
    </source>
</reference>
<dbReference type="PANTHER" id="PTHR15495:SF7">
    <property type="entry name" value="GPI INOSITOL-DEACYLASE"/>
    <property type="match status" value="1"/>
</dbReference>